<dbReference type="InterPro" id="IPR055286">
    <property type="entry name" value="RXYLT1-like"/>
</dbReference>
<evidence type="ECO:0000313" key="2">
    <source>
        <dbReference type="EMBL" id="CAD9423580.1"/>
    </source>
</evidence>
<dbReference type="PANTHER" id="PTHR15576">
    <property type="entry name" value="RIBITOL-5-PHOSPHATE XYLOSYLTRANSFERASE 1"/>
    <property type="match status" value="1"/>
</dbReference>
<dbReference type="GO" id="GO:0005794">
    <property type="term" value="C:Golgi apparatus"/>
    <property type="evidence" value="ECO:0007669"/>
    <property type="project" value="TreeGrafter"/>
</dbReference>
<gene>
    <name evidence="2" type="ORF">CBRE1094_LOCUS8320</name>
</gene>
<name>A0A7S2CEC7_9EUKA</name>
<dbReference type="InterPro" id="IPR057538">
    <property type="entry name" value="RXYLT1_C"/>
</dbReference>
<feature type="domain" description="RXYLT1 C-terminal" evidence="1">
    <location>
        <begin position="72"/>
        <end position="256"/>
    </location>
</feature>
<evidence type="ECO:0000259" key="1">
    <source>
        <dbReference type="Pfam" id="PF24785"/>
    </source>
</evidence>
<dbReference type="EMBL" id="HBGU01015522">
    <property type="protein sequence ID" value="CAD9423580.1"/>
    <property type="molecule type" value="Transcribed_RNA"/>
</dbReference>
<reference evidence="2" key="1">
    <citation type="submission" date="2021-01" db="EMBL/GenBank/DDBJ databases">
        <authorList>
            <person name="Corre E."/>
            <person name="Pelletier E."/>
            <person name="Niang G."/>
            <person name="Scheremetjew M."/>
            <person name="Finn R."/>
            <person name="Kale V."/>
            <person name="Holt S."/>
            <person name="Cochrane G."/>
            <person name="Meng A."/>
            <person name="Brown T."/>
            <person name="Cohen L."/>
        </authorList>
    </citation>
    <scope>NUCLEOTIDE SEQUENCE</scope>
    <source>
        <strain evidence="2">UTEX LB 985</strain>
    </source>
</reference>
<dbReference type="GO" id="GO:0120053">
    <property type="term" value="F:ribitol beta-1,4-xylosyltransferase activity"/>
    <property type="evidence" value="ECO:0007669"/>
    <property type="project" value="InterPro"/>
</dbReference>
<sequence length="274" mass="29987">MYADSAASAVAEYPSWRVAFRNNEFSDADGSHSLRDGRRRGVFEWYPLGVSAQWVRLGPREPTSGTLTPSVRASERQHFLTFLGSTDKSEREDRVAQVRVALQAAAGDHRSMLSTRGHHSCYGNECDNTEYVHAMRQSALSLHLPGSSADSGRLWEALEAGAVPVIVEEFGPGEEAVGTAILKGEAAVRATRDALTPLLDDLGAPLPFVVVRNTTALVEALRSLHEHPEALDVMQETTASWWASAKAHYARRFESAICSQSQRSKALSTSHDDR</sequence>
<dbReference type="AlphaFoldDB" id="A0A7S2CEC7"/>
<protein>
    <recommendedName>
        <fullName evidence="1">RXYLT1 C-terminal domain-containing protein</fullName>
    </recommendedName>
</protein>
<dbReference type="PANTHER" id="PTHR15576:SF1">
    <property type="entry name" value="RIBITOL-5-PHOSPHATE XYLOSYLTRANSFERASE 1"/>
    <property type="match status" value="1"/>
</dbReference>
<dbReference type="GO" id="GO:0035269">
    <property type="term" value="P:protein O-linked glycosylation via mannose"/>
    <property type="evidence" value="ECO:0007669"/>
    <property type="project" value="InterPro"/>
</dbReference>
<organism evidence="2">
    <name type="scientific">Haptolina brevifila</name>
    <dbReference type="NCBI Taxonomy" id="156173"/>
    <lineage>
        <taxon>Eukaryota</taxon>
        <taxon>Haptista</taxon>
        <taxon>Haptophyta</taxon>
        <taxon>Prymnesiophyceae</taxon>
        <taxon>Prymnesiales</taxon>
        <taxon>Prymnesiaceae</taxon>
        <taxon>Haptolina</taxon>
    </lineage>
</organism>
<accession>A0A7S2CEC7</accession>
<dbReference type="Pfam" id="PF24785">
    <property type="entry name" value="RXYLT1_C"/>
    <property type="match status" value="1"/>
</dbReference>
<proteinExistence type="predicted"/>